<evidence type="ECO:0000313" key="2">
    <source>
        <dbReference type="EMBL" id="PZQ55869.1"/>
    </source>
</evidence>
<protein>
    <recommendedName>
        <fullName evidence="4">DUF2892 domain-containing protein</fullName>
    </recommendedName>
</protein>
<dbReference type="EMBL" id="QFPX01000005">
    <property type="protein sequence ID" value="PZQ55869.1"/>
    <property type="molecule type" value="Genomic_DNA"/>
</dbReference>
<evidence type="ECO:0000256" key="1">
    <source>
        <dbReference type="SAM" id="Phobius"/>
    </source>
</evidence>
<evidence type="ECO:0000313" key="3">
    <source>
        <dbReference type="Proteomes" id="UP000249082"/>
    </source>
</evidence>
<sequence>MSDSDPAKARFAIIQLVRILGVACVVAGMAIGARKWDLPLWLGYLLIINGLVDVFVIPKVLARKWRSPK</sequence>
<reference evidence="2 3" key="1">
    <citation type="submission" date="2017-08" db="EMBL/GenBank/DDBJ databases">
        <title>Infants hospitalized years apart are colonized by the same room-sourced microbial strains.</title>
        <authorList>
            <person name="Brooks B."/>
            <person name="Olm M.R."/>
            <person name="Firek B.A."/>
            <person name="Baker R."/>
            <person name="Thomas B.C."/>
            <person name="Morowitz M.J."/>
            <person name="Banfield J.F."/>
        </authorList>
    </citation>
    <scope>NUCLEOTIDE SEQUENCE [LARGE SCALE GENOMIC DNA]</scope>
    <source>
        <strain evidence="2">S2_005_002_R2_33</strain>
    </source>
</reference>
<accession>A0A2W5NV06</accession>
<name>A0A2W5NV06_9SPHN</name>
<keyword evidence="1" id="KW-1133">Transmembrane helix</keyword>
<comment type="caution">
    <text evidence="2">The sequence shown here is derived from an EMBL/GenBank/DDBJ whole genome shotgun (WGS) entry which is preliminary data.</text>
</comment>
<feature type="transmembrane region" description="Helical" evidence="1">
    <location>
        <begin position="38"/>
        <end position="61"/>
    </location>
</feature>
<organism evidence="2 3">
    <name type="scientific">Novosphingobium pentaromativorans</name>
    <dbReference type="NCBI Taxonomy" id="205844"/>
    <lineage>
        <taxon>Bacteria</taxon>
        <taxon>Pseudomonadati</taxon>
        <taxon>Pseudomonadota</taxon>
        <taxon>Alphaproteobacteria</taxon>
        <taxon>Sphingomonadales</taxon>
        <taxon>Sphingomonadaceae</taxon>
        <taxon>Novosphingobium</taxon>
    </lineage>
</organism>
<dbReference type="AlphaFoldDB" id="A0A2W5NV06"/>
<feature type="transmembrane region" description="Helical" evidence="1">
    <location>
        <begin position="12"/>
        <end position="32"/>
    </location>
</feature>
<dbReference type="Proteomes" id="UP000249082">
    <property type="component" value="Unassembled WGS sequence"/>
</dbReference>
<keyword evidence="1" id="KW-0812">Transmembrane</keyword>
<evidence type="ECO:0008006" key="4">
    <source>
        <dbReference type="Google" id="ProtNLM"/>
    </source>
</evidence>
<gene>
    <name evidence="2" type="ORF">DI555_07600</name>
</gene>
<proteinExistence type="predicted"/>
<keyword evidence="1" id="KW-0472">Membrane</keyword>